<name>A0A0F9K0R1_9ZZZZ</name>
<reference evidence="1" key="1">
    <citation type="journal article" date="2015" name="Nature">
        <title>Complex archaea that bridge the gap between prokaryotes and eukaryotes.</title>
        <authorList>
            <person name="Spang A."/>
            <person name="Saw J.H."/>
            <person name="Jorgensen S.L."/>
            <person name="Zaremba-Niedzwiedzka K."/>
            <person name="Martijn J."/>
            <person name="Lind A.E."/>
            <person name="van Eijk R."/>
            <person name="Schleper C."/>
            <person name="Guy L."/>
            <person name="Ettema T.J."/>
        </authorList>
    </citation>
    <scope>NUCLEOTIDE SEQUENCE</scope>
</reference>
<organism evidence="1">
    <name type="scientific">marine sediment metagenome</name>
    <dbReference type="NCBI Taxonomy" id="412755"/>
    <lineage>
        <taxon>unclassified sequences</taxon>
        <taxon>metagenomes</taxon>
        <taxon>ecological metagenomes</taxon>
    </lineage>
</organism>
<sequence length="64" mass="7326">MYEELTIGTRWRHHNGTYYTILFLANIAHKCSKYPASVVYVGVSGNIYVKTVENFMEAMSPCGY</sequence>
<comment type="caution">
    <text evidence="1">The sequence shown here is derived from an EMBL/GenBank/DDBJ whole genome shotgun (WGS) entry which is preliminary data.</text>
</comment>
<proteinExistence type="predicted"/>
<accession>A0A0F9K0R1</accession>
<dbReference type="AlphaFoldDB" id="A0A0F9K0R1"/>
<gene>
    <name evidence="1" type="ORF">LCGC14_1388720</name>
</gene>
<dbReference type="EMBL" id="LAZR01008950">
    <property type="protein sequence ID" value="KKM75588.1"/>
    <property type="molecule type" value="Genomic_DNA"/>
</dbReference>
<evidence type="ECO:0008006" key="2">
    <source>
        <dbReference type="Google" id="ProtNLM"/>
    </source>
</evidence>
<evidence type="ECO:0000313" key="1">
    <source>
        <dbReference type="EMBL" id="KKM75588.1"/>
    </source>
</evidence>
<protein>
    <recommendedName>
        <fullName evidence="2">DUF1653 domain-containing protein</fullName>
    </recommendedName>
</protein>